<dbReference type="InterPro" id="IPR029033">
    <property type="entry name" value="His_PPase_superfam"/>
</dbReference>
<evidence type="ECO:0000313" key="2">
    <source>
        <dbReference type="Proteomes" id="UP001442364"/>
    </source>
</evidence>
<reference evidence="1 2" key="1">
    <citation type="submission" date="2024-03" db="EMBL/GenBank/DDBJ databases">
        <title>Human intestinal bacterial collection.</title>
        <authorList>
            <person name="Pauvert C."/>
            <person name="Hitch T.C.A."/>
            <person name="Clavel T."/>
        </authorList>
    </citation>
    <scope>NUCLEOTIDE SEQUENCE [LARGE SCALE GENOMIC DNA]</scope>
    <source>
        <strain evidence="1 2">CLA-AA-H255</strain>
    </source>
</reference>
<evidence type="ECO:0000313" key="1">
    <source>
        <dbReference type="EMBL" id="MEQ2379185.1"/>
    </source>
</evidence>
<protein>
    <submittedName>
        <fullName evidence="1">Uncharacterized protein</fullName>
    </submittedName>
</protein>
<name>A0ABV1BTW0_9FIRM</name>
<dbReference type="EMBL" id="JBBMER010000003">
    <property type="protein sequence ID" value="MEQ2379185.1"/>
    <property type="molecule type" value="Genomic_DNA"/>
</dbReference>
<accession>A0ABV1BTW0</accession>
<proteinExistence type="predicted"/>
<sequence>MRYGKTDWNVQHKLQGRIDIPNNEKYMKNVQNTYVKLFLYATI</sequence>
<dbReference type="Proteomes" id="UP001442364">
    <property type="component" value="Unassembled WGS sequence"/>
</dbReference>
<keyword evidence="2" id="KW-1185">Reference proteome</keyword>
<gene>
    <name evidence="1" type="ORF">WMO14_04735</name>
</gene>
<dbReference type="RefSeq" id="WP_349153459.1">
    <property type="nucleotide sequence ID" value="NZ_DAWCMB010000123.1"/>
</dbReference>
<dbReference type="SUPFAM" id="SSF53254">
    <property type="entry name" value="Phosphoglycerate mutase-like"/>
    <property type="match status" value="1"/>
</dbReference>
<comment type="caution">
    <text evidence="1">The sequence shown here is derived from an EMBL/GenBank/DDBJ whole genome shotgun (WGS) entry which is preliminary data.</text>
</comment>
<organism evidence="1 2">
    <name type="scientific">[Lactobacillus] rogosae</name>
    <dbReference type="NCBI Taxonomy" id="706562"/>
    <lineage>
        <taxon>Bacteria</taxon>
        <taxon>Bacillati</taxon>
        <taxon>Bacillota</taxon>
        <taxon>Clostridia</taxon>
        <taxon>Lachnospirales</taxon>
        <taxon>Lachnospiraceae</taxon>
        <taxon>Lachnospira</taxon>
    </lineage>
</organism>